<evidence type="ECO:0000313" key="3">
    <source>
        <dbReference type="Proteomes" id="UP000799421"/>
    </source>
</evidence>
<feature type="signal peptide" evidence="1">
    <location>
        <begin position="1"/>
        <end position="18"/>
    </location>
</feature>
<name>A0A6A7C4J9_9PEZI</name>
<organism evidence="2 3">
    <name type="scientific">Piedraia hortae CBS 480.64</name>
    <dbReference type="NCBI Taxonomy" id="1314780"/>
    <lineage>
        <taxon>Eukaryota</taxon>
        <taxon>Fungi</taxon>
        <taxon>Dikarya</taxon>
        <taxon>Ascomycota</taxon>
        <taxon>Pezizomycotina</taxon>
        <taxon>Dothideomycetes</taxon>
        <taxon>Dothideomycetidae</taxon>
        <taxon>Capnodiales</taxon>
        <taxon>Piedraiaceae</taxon>
        <taxon>Piedraia</taxon>
    </lineage>
</organism>
<dbReference type="AlphaFoldDB" id="A0A6A7C4J9"/>
<dbReference type="OrthoDB" id="188042at2759"/>
<keyword evidence="1" id="KW-0732">Signal</keyword>
<proteinExistence type="predicted"/>
<accession>A0A6A7C4J9</accession>
<feature type="chain" id="PRO_5025341690" description="Vacuolar protein sorting-associated protein 62" evidence="1">
    <location>
        <begin position="19"/>
        <end position="319"/>
    </location>
</feature>
<sequence length="319" mass="35030">MRPTTLPLLASVASLTAAVTPPPYVLTYAPIHYLHPDEKFLPSDISTHLLNVIPYKNNTPIPSPNPLTPTNLNTLSGDVYLTSRSDPTLFTSPQNAWEHGSLTAHQSSVIITTHPQSNPTTIDAYYFTFYSLDYGGIYLGHNIGNHVGDWEHVMIRFVNATPTQVWLSQHANGEAFYYNTLEKEGVRPVVYIANGTHANYAVTGTHDHAIPDLNLPAGVVVDHTGKGARFDPTVGGYYAEFDAATGGFSGETVGFLGFRGRWGDRKYEEGFRGQDCPLGITQLCKWTDGPTGPWDKDLKRDTVCPDNGILCIVRWVLGP</sequence>
<evidence type="ECO:0000256" key="1">
    <source>
        <dbReference type="SAM" id="SignalP"/>
    </source>
</evidence>
<dbReference type="Pfam" id="PF06101">
    <property type="entry name" value="Vps62"/>
    <property type="match status" value="1"/>
</dbReference>
<protein>
    <recommendedName>
        <fullName evidence="4">Vacuolar protein sorting-associated protein 62</fullName>
    </recommendedName>
</protein>
<evidence type="ECO:0000313" key="2">
    <source>
        <dbReference type="EMBL" id="KAF2862394.1"/>
    </source>
</evidence>
<gene>
    <name evidence="2" type="ORF">K470DRAFT_280943</name>
</gene>
<keyword evidence="3" id="KW-1185">Reference proteome</keyword>
<dbReference type="InterPro" id="IPR009291">
    <property type="entry name" value="Vps62"/>
</dbReference>
<reference evidence="2" key="1">
    <citation type="journal article" date="2020" name="Stud. Mycol.">
        <title>101 Dothideomycetes genomes: a test case for predicting lifestyles and emergence of pathogens.</title>
        <authorList>
            <person name="Haridas S."/>
            <person name="Albert R."/>
            <person name="Binder M."/>
            <person name="Bloem J."/>
            <person name="Labutti K."/>
            <person name="Salamov A."/>
            <person name="Andreopoulos B."/>
            <person name="Baker S."/>
            <person name="Barry K."/>
            <person name="Bills G."/>
            <person name="Bluhm B."/>
            <person name="Cannon C."/>
            <person name="Castanera R."/>
            <person name="Culley D."/>
            <person name="Daum C."/>
            <person name="Ezra D."/>
            <person name="Gonzalez J."/>
            <person name="Henrissat B."/>
            <person name="Kuo A."/>
            <person name="Liang C."/>
            <person name="Lipzen A."/>
            <person name="Lutzoni F."/>
            <person name="Magnuson J."/>
            <person name="Mondo S."/>
            <person name="Nolan M."/>
            <person name="Ohm R."/>
            <person name="Pangilinan J."/>
            <person name="Park H.-J."/>
            <person name="Ramirez L."/>
            <person name="Alfaro M."/>
            <person name="Sun H."/>
            <person name="Tritt A."/>
            <person name="Yoshinaga Y."/>
            <person name="Zwiers L.-H."/>
            <person name="Turgeon B."/>
            <person name="Goodwin S."/>
            <person name="Spatafora J."/>
            <person name="Crous P."/>
            <person name="Grigoriev I."/>
        </authorList>
    </citation>
    <scope>NUCLEOTIDE SEQUENCE</scope>
    <source>
        <strain evidence="2">CBS 480.64</strain>
    </source>
</reference>
<dbReference type="Proteomes" id="UP000799421">
    <property type="component" value="Unassembled WGS sequence"/>
</dbReference>
<evidence type="ECO:0008006" key="4">
    <source>
        <dbReference type="Google" id="ProtNLM"/>
    </source>
</evidence>
<dbReference type="PANTHER" id="PTHR48174">
    <property type="entry name" value="DUF946 FAMILY PROTEIN"/>
    <property type="match status" value="1"/>
</dbReference>
<dbReference type="PANTHER" id="PTHR48174:SF5">
    <property type="entry name" value="VACUOLAR PROTEIN SORTING-ASSOCIATED PROTEIN 62"/>
    <property type="match status" value="1"/>
</dbReference>
<dbReference type="EMBL" id="MU005966">
    <property type="protein sequence ID" value="KAF2862394.1"/>
    <property type="molecule type" value="Genomic_DNA"/>
</dbReference>